<dbReference type="AlphaFoldDB" id="A0A9C5ZFN2"/>
<reference evidence="3" key="1">
    <citation type="submission" date="2025-08" db="UniProtKB">
        <authorList>
            <consortium name="RefSeq"/>
        </authorList>
    </citation>
    <scope>IDENTIFICATION</scope>
    <source>
        <tissue evidence="3">Whole body pupa</tissue>
    </source>
</reference>
<feature type="compositionally biased region" description="Basic and acidic residues" evidence="1">
    <location>
        <begin position="145"/>
        <end position="170"/>
    </location>
</feature>
<dbReference type="KEGG" id="gfs:119640952"/>
<dbReference type="GeneID" id="119640952"/>
<gene>
    <name evidence="3" type="primary">LOC119640952</name>
</gene>
<feature type="compositionally biased region" description="Polar residues" evidence="1">
    <location>
        <begin position="296"/>
        <end position="305"/>
    </location>
</feature>
<dbReference type="RefSeq" id="XP_037895259.1">
    <property type="nucleotide sequence ID" value="XM_038039331.1"/>
</dbReference>
<evidence type="ECO:0000256" key="1">
    <source>
        <dbReference type="SAM" id="MobiDB-lite"/>
    </source>
</evidence>
<feature type="region of interest" description="Disordered" evidence="1">
    <location>
        <begin position="279"/>
        <end position="305"/>
    </location>
</feature>
<sequence length="334" mass="38797">MNEGENFNALKQLLSSWGVENLYDLFKEEGINIEELQMMKLHHINHLLRNHRLGTRIRFEYHLEIWRKQINIPLENQELNSLCFCKPSVNVINRHETAICNGKDDISFADNATNEGLTTETVAENIELNDAHSSEASHPSTSKTPNKEILEERQESDTKKPSEEPQKDLSKVTTRAKSAESRPISLRQILRLAGPRGMSIIKYYQQYKKFTTAHRTQLVHTIVDFFDIHDFHLSLNTSHNLENQILNMFPTEKLEYYRTEKRGKIYVKFCNMKRYKRDRNVTKSKSEEPQLLPKITSDNEGNSNDTNCNPWDLMETEIQVKSECISNDGNDGVI</sequence>
<evidence type="ECO:0000313" key="2">
    <source>
        <dbReference type="Proteomes" id="UP000092443"/>
    </source>
</evidence>
<evidence type="ECO:0000313" key="3">
    <source>
        <dbReference type="RefSeq" id="XP_037895259.1"/>
    </source>
</evidence>
<dbReference type="InterPro" id="IPR031934">
    <property type="entry name" value="DUF4769"/>
</dbReference>
<keyword evidence="2" id="KW-1185">Reference proteome</keyword>
<feature type="region of interest" description="Disordered" evidence="1">
    <location>
        <begin position="130"/>
        <end position="179"/>
    </location>
</feature>
<feature type="compositionally biased region" description="Basic and acidic residues" evidence="1">
    <location>
        <begin position="279"/>
        <end position="288"/>
    </location>
</feature>
<protein>
    <submittedName>
        <fullName evidence="3">Uncharacterized protein LOC119640952</fullName>
    </submittedName>
</protein>
<dbReference type="Proteomes" id="UP000092443">
    <property type="component" value="Unplaced"/>
</dbReference>
<dbReference type="Pfam" id="PF15992">
    <property type="entry name" value="DUF4769"/>
    <property type="match status" value="1"/>
</dbReference>
<organism evidence="2 3">
    <name type="scientific">Glossina fuscipes</name>
    <dbReference type="NCBI Taxonomy" id="7396"/>
    <lineage>
        <taxon>Eukaryota</taxon>
        <taxon>Metazoa</taxon>
        <taxon>Ecdysozoa</taxon>
        <taxon>Arthropoda</taxon>
        <taxon>Hexapoda</taxon>
        <taxon>Insecta</taxon>
        <taxon>Pterygota</taxon>
        <taxon>Neoptera</taxon>
        <taxon>Endopterygota</taxon>
        <taxon>Diptera</taxon>
        <taxon>Brachycera</taxon>
        <taxon>Muscomorpha</taxon>
        <taxon>Hippoboscoidea</taxon>
        <taxon>Glossinidae</taxon>
        <taxon>Glossina</taxon>
    </lineage>
</organism>
<proteinExistence type="predicted"/>
<accession>A0A9C5ZFN2</accession>
<name>A0A9C5ZFN2_9MUSC</name>